<keyword evidence="4" id="KW-1185">Reference proteome</keyword>
<evidence type="ECO:0000259" key="2">
    <source>
        <dbReference type="PROSITE" id="PS50280"/>
    </source>
</evidence>
<dbReference type="Pfam" id="PF00856">
    <property type="entry name" value="SET"/>
    <property type="match status" value="1"/>
</dbReference>
<dbReference type="PROSITE" id="PS50280">
    <property type="entry name" value="SET"/>
    <property type="match status" value="1"/>
</dbReference>
<dbReference type="STRING" id="576137.A0A1L7XRS0"/>
<evidence type="ECO:0000313" key="3">
    <source>
        <dbReference type="EMBL" id="CZR67705.1"/>
    </source>
</evidence>
<sequence>MLQFPHRIETTATDYESSTDIIDVLKDDKAVLDIELAHGVAKNDLFSVFPLGAKVSKRDPKAVVKSVEGTTASPRYCRPLQRNPGPKHQRLREKHHSESLPTAAKGPSLVDLQLTTSLEINRLFPTKDRGQYEVVQKGESLSKSIIMSIPEELKASGCTHIEDVLKFIVTERPASFESLSMPAAVSNRNHRGDAAHLLQFLDELSGCQRGNRPGAMADENSNVDEAADKWEMRSFTVRTKFKKRNSKHTQNTDGQLSHTRNLTQVKGRQRYNLTQSRDSTWAPIKLDIIEGLCPSSVNNADNPESHQLNLLHHKSSSQQSKTASMEQRITVPLAGGKKVLKIKGVTSISIPREIISNHLFERKPHPDPNTRYGIFAKVDISKDTTIFEETVLCYAGRKYDTTKEEFDAAKERAYNNLDETRKAMFDTLQGFCKCCNGPTQCTHSNVVQIFDMNSFGGPRDGPVDFNDDGTRWAMRAELDIKKGDEITISYITVSGDIEDRKDLLKKAWGFDCKCDACAAGLPIDNWVKSHWWEGLSVGDIMRMKGRA</sequence>
<dbReference type="OrthoDB" id="1028014at2759"/>
<accession>A0A1L7XRS0</accession>
<dbReference type="EMBL" id="FJOG01000046">
    <property type="protein sequence ID" value="CZR67705.1"/>
    <property type="molecule type" value="Genomic_DNA"/>
</dbReference>
<dbReference type="InterPro" id="IPR046341">
    <property type="entry name" value="SET_dom_sf"/>
</dbReference>
<protein>
    <recommendedName>
        <fullName evidence="2">SET domain-containing protein</fullName>
    </recommendedName>
</protein>
<dbReference type="PANTHER" id="PTHR47332">
    <property type="entry name" value="SET DOMAIN-CONTAINING PROTEIN 5"/>
    <property type="match status" value="1"/>
</dbReference>
<organism evidence="3 4">
    <name type="scientific">Phialocephala subalpina</name>
    <dbReference type="NCBI Taxonomy" id="576137"/>
    <lineage>
        <taxon>Eukaryota</taxon>
        <taxon>Fungi</taxon>
        <taxon>Dikarya</taxon>
        <taxon>Ascomycota</taxon>
        <taxon>Pezizomycotina</taxon>
        <taxon>Leotiomycetes</taxon>
        <taxon>Helotiales</taxon>
        <taxon>Mollisiaceae</taxon>
        <taxon>Phialocephala</taxon>
        <taxon>Phialocephala fortinii species complex</taxon>
    </lineage>
</organism>
<reference evidence="3 4" key="1">
    <citation type="submission" date="2016-03" db="EMBL/GenBank/DDBJ databases">
        <authorList>
            <person name="Ploux O."/>
        </authorList>
    </citation>
    <scope>NUCLEOTIDE SEQUENCE [LARGE SCALE GENOMIC DNA]</scope>
    <source>
        <strain evidence="3 4">UAMH 11012</strain>
    </source>
</reference>
<evidence type="ECO:0000313" key="4">
    <source>
        <dbReference type="Proteomes" id="UP000184330"/>
    </source>
</evidence>
<dbReference type="PANTHER" id="PTHR47332:SF4">
    <property type="entry name" value="SET DOMAIN-CONTAINING PROTEIN 5"/>
    <property type="match status" value="1"/>
</dbReference>
<dbReference type="InterPro" id="IPR001214">
    <property type="entry name" value="SET_dom"/>
</dbReference>
<feature type="domain" description="SET" evidence="2">
    <location>
        <begin position="358"/>
        <end position="491"/>
    </location>
</feature>
<gene>
    <name evidence="3" type="ORF">PAC_17604</name>
</gene>
<dbReference type="AlphaFoldDB" id="A0A1L7XRS0"/>
<feature type="compositionally biased region" description="Basic residues" evidence="1">
    <location>
        <begin position="85"/>
        <end position="94"/>
    </location>
</feature>
<proteinExistence type="predicted"/>
<dbReference type="SUPFAM" id="SSF82199">
    <property type="entry name" value="SET domain"/>
    <property type="match status" value="1"/>
</dbReference>
<dbReference type="Proteomes" id="UP000184330">
    <property type="component" value="Unassembled WGS sequence"/>
</dbReference>
<evidence type="ECO:0000256" key="1">
    <source>
        <dbReference type="SAM" id="MobiDB-lite"/>
    </source>
</evidence>
<name>A0A1L7XRS0_9HELO</name>
<feature type="region of interest" description="Disordered" evidence="1">
    <location>
        <begin position="74"/>
        <end position="104"/>
    </location>
</feature>
<dbReference type="InterPro" id="IPR053185">
    <property type="entry name" value="SET_domain_protein"/>
</dbReference>
<dbReference type="Gene3D" id="2.170.270.10">
    <property type="entry name" value="SET domain"/>
    <property type="match status" value="1"/>
</dbReference>